<evidence type="ECO:0000313" key="1">
    <source>
        <dbReference type="EMBL" id="TMR35333.1"/>
    </source>
</evidence>
<comment type="caution">
    <text evidence="1">The sequence shown here is derived from an EMBL/GenBank/DDBJ whole genome shotgun (WGS) entry which is preliminary data.</text>
</comment>
<accession>A0A5S4GQZ6</accession>
<dbReference type="SUPFAM" id="SSF63829">
    <property type="entry name" value="Calcium-dependent phosphotriesterase"/>
    <property type="match status" value="1"/>
</dbReference>
<evidence type="ECO:0008006" key="3">
    <source>
        <dbReference type="Google" id="ProtNLM"/>
    </source>
</evidence>
<protein>
    <recommendedName>
        <fullName evidence="3">Glutaminyl-peptide cyclotransferase</fullName>
    </recommendedName>
</protein>
<dbReference type="Gene3D" id="2.130.10.10">
    <property type="entry name" value="YVTN repeat-like/Quinoprotein amine dehydrogenase"/>
    <property type="match status" value="1"/>
</dbReference>
<gene>
    <name evidence="1" type="ORF">ETD96_23360</name>
</gene>
<sequence>MPMAAGSVRDIPVRALKLCGLTWSGECLWFSEAVSNQIMALAPMTGEVRQRVPCADVRTDLTTMDGNLVQIAGPDRVLRTLDPETGDVLAERPNPRPGALLCGLEATRHGLWLGYEDLRVVDLRDPDDLRLIRSYPVRSPVAGVTVSDGFLAYADHRAATLNLLDLERGAELAAVSVAGNPTGITWDGTLIWYCDYTTLQLRAVEILGIAG</sequence>
<evidence type="ECO:0000313" key="2">
    <source>
        <dbReference type="Proteomes" id="UP000305238"/>
    </source>
</evidence>
<keyword evidence="2" id="KW-1185">Reference proteome</keyword>
<dbReference type="EMBL" id="VCKZ01000180">
    <property type="protein sequence ID" value="TMR35333.1"/>
    <property type="molecule type" value="Genomic_DNA"/>
</dbReference>
<dbReference type="AlphaFoldDB" id="A0A5S4GQZ6"/>
<dbReference type="OrthoDB" id="3464637at2"/>
<dbReference type="Proteomes" id="UP000305238">
    <property type="component" value="Unassembled WGS sequence"/>
</dbReference>
<dbReference type="RefSeq" id="WP_138638612.1">
    <property type="nucleotide sequence ID" value="NZ_JASWDG010000293.1"/>
</dbReference>
<reference evidence="1 2" key="1">
    <citation type="submission" date="2019-05" db="EMBL/GenBank/DDBJ databases">
        <title>Draft genome sequence of Actinomadura geliboluensis A8036.</title>
        <authorList>
            <person name="Saricaoglu S."/>
            <person name="Isik K."/>
        </authorList>
    </citation>
    <scope>NUCLEOTIDE SEQUENCE [LARGE SCALE GENOMIC DNA]</scope>
    <source>
        <strain evidence="1 2">A8036</strain>
    </source>
</reference>
<dbReference type="InterPro" id="IPR015943">
    <property type="entry name" value="WD40/YVTN_repeat-like_dom_sf"/>
</dbReference>
<proteinExistence type="predicted"/>
<name>A0A5S4GQZ6_9ACTN</name>
<organism evidence="1 2">
    <name type="scientific">Actinomadura geliboluensis</name>
    <dbReference type="NCBI Taxonomy" id="882440"/>
    <lineage>
        <taxon>Bacteria</taxon>
        <taxon>Bacillati</taxon>
        <taxon>Actinomycetota</taxon>
        <taxon>Actinomycetes</taxon>
        <taxon>Streptosporangiales</taxon>
        <taxon>Thermomonosporaceae</taxon>
        <taxon>Actinomadura</taxon>
    </lineage>
</organism>